<dbReference type="InterPro" id="IPR029063">
    <property type="entry name" value="SAM-dependent_MTases_sf"/>
</dbReference>
<keyword evidence="4" id="KW-1185">Reference proteome</keyword>
<accession>A0A9P7BS37</accession>
<evidence type="ECO:0000313" key="4">
    <source>
        <dbReference type="Proteomes" id="UP000716291"/>
    </source>
</evidence>
<name>A0A9P7BS37_RHIOR</name>
<dbReference type="GO" id="GO:0008168">
    <property type="term" value="F:methyltransferase activity"/>
    <property type="evidence" value="ECO:0007669"/>
    <property type="project" value="TreeGrafter"/>
</dbReference>
<organism evidence="3 4">
    <name type="scientific">Rhizopus oryzae</name>
    <name type="common">Mucormycosis agent</name>
    <name type="synonym">Rhizopus arrhizus var. delemar</name>
    <dbReference type="NCBI Taxonomy" id="64495"/>
    <lineage>
        <taxon>Eukaryota</taxon>
        <taxon>Fungi</taxon>
        <taxon>Fungi incertae sedis</taxon>
        <taxon>Mucoromycota</taxon>
        <taxon>Mucoromycotina</taxon>
        <taxon>Mucoromycetes</taxon>
        <taxon>Mucorales</taxon>
        <taxon>Mucorineae</taxon>
        <taxon>Rhizopodaceae</taxon>
        <taxon>Rhizopus</taxon>
    </lineage>
</organism>
<feature type="compositionally biased region" description="Polar residues" evidence="1">
    <location>
        <begin position="8"/>
        <end position="27"/>
    </location>
</feature>
<dbReference type="SUPFAM" id="SSF53335">
    <property type="entry name" value="S-adenosyl-L-methionine-dependent methyltransferases"/>
    <property type="match status" value="1"/>
</dbReference>
<comment type="caution">
    <text evidence="3">The sequence shown here is derived from an EMBL/GenBank/DDBJ whole genome shotgun (WGS) entry which is preliminary data.</text>
</comment>
<evidence type="ECO:0000313" key="3">
    <source>
        <dbReference type="EMBL" id="KAG1307888.1"/>
    </source>
</evidence>
<feature type="region of interest" description="Disordered" evidence="1">
    <location>
        <begin position="1"/>
        <end position="30"/>
    </location>
</feature>
<dbReference type="PANTHER" id="PTHR43591:SF24">
    <property type="entry name" value="2-METHOXY-6-POLYPRENYL-1,4-BENZOQUINOL METHYLASE, MITOCHONDRIAL"/>
    <property type="match status" value="1"/>
</dbReference>
<dbReference type="AlphaFoldDB" id="A0A9P7BS37"/>
<dbReference type="Proteomes" id="UP000716291">
    <property type="component" value="Unassembled WGS sequence"/>
</dbReference>
<feature type="domain" description="Methyltransferase" evidence="2">
    <location>
        <begin position="106"/>
        <end position="196"/>
    </location>
</feature>
<sequence>MGNKLTKEQQFSDNESKGGSSSDTSRAMTKEILSELRSKTTIIKDTTIESGREFHTEETSTYWLPKDDEEQQRLTGQHFAVKELYGGSNLLPSVEKALDFNSGVSILDIGCGSGIWVMDMITDYPNCKYYGCDMVDTTNKNIRLPQFEFAIGNVLKGLPYEDNTFDLVHMRLFVFALREDQWPIVIKELVRVAKPGCIVQVTEVDLKMPSEDLGAYHKLLVAIHAVCEQRSQNPRIALELEKMMLENTNTKVLQTEYRTCVMNCQSSTAKKFIWDWIELSKGMLSHIGPILGLNTNEEQKEFIHELRRDLSNLECLVHFNAIAAKKL</sequence>
<proteinExistence type="predicted"/>
<evidence type="ECO:0000259" key="2">
    <source>
        <dbReference type="Pfam" id="PF13649"/>
    </source>
</evidence>
<reference evidence="3" key="1">
    <citation type="journal article" date="2020" name="Microb. Genom.">
        <title>Genetic diversity of clinical and environmental Mucorales isolates obtained from an investigation of mucormycosis cases among solid organ transplant recipients.</title>
        <authorList>
            <person name="Nguyen M.H."/>
            <person name="Kaul D."/>
            <person name="Muto C."/>
            <person name="Cheng S.J."/>
            <person name="Richter R.A."/>
            <person name="Bruno V.M."/>
            <person name="Liu G."/>
            <person name="Beyhan S."/>
            <person name="Sundermann A.J."/>
            <person name="Mounaud S."/>
            <person name="Pasculle A.W."/>
            <person name="Nierman W.C."/>
            <person name="Driscoll E."/>
            <person name="Cumbie R."/>
            <person name="Clancy C.J."/>
            <person name="Dupont C.L."/>
        </authorList>
    </citation>
    <scope>NUCLEOTIDE SEQUENCE</scope>
    <source>
        <strain evidence="3">GL11</strain>
    </source>
</reference>
<protein>
    <recommendedName>
        <fullName evidence="2">Methyltransferase domain-containing protein</fullName>
    </recommendedName>
</protein>
<gene>
    <name evidence="3" type="ORF">G6F64_006463</name>
</gene>
<dbReference type="Pfam" id="PF13649">
    <property type="entry name" value="Methyltransf_25"/>
    <property type="match status" value="1"/>
</dbReference>
<dbReference type="EMBL" id="JAANQT010000864">
    <property type="protein sequence ID" value="KAG1307888.1"/>
    <property type="molecule type" value="Genomic_DNA"/>
</dbReference>
<dbReference type="Gene3D" id="3.40.50.150">
    <property type="entry name" value="Vaccinia Virus protein VP39"/>
    <property type="match status" value="1"/>
</dbReference>
<dbReference type="PANTHER" id="PTHR43591">
    <property type="entry name" value="METHYLTRANSFERASE"/>
    <property type="match status" value="1"/>
</dbReference>
<dbReference type="InterPro" id="IPR041698">
    <property type="entry name" value="Methyltransf_25"/>
</dbReference>
<dbReference type="OrthoDB" id="2013972at2759"/>
<dbReference type="CDD" id="cd02440">
    <property type="entry name" value="AdoMet_MTases"/>
    <property type="match status" value="1"/>
</dbReference>
<evidence type="ECO:0000256" key="1">
    <source>
        <dbReference type="SAM" id="MobiDB-lite"/>
    </source>
</evidence>